<feature type="non-terminal residue" evidence="1">
    <location>
        <position position="1"/>
    </location>
</feature>
<gene>
    <name evidence="1" type="ORF">DAT39_017589</name>
</gene>
<dbReference type="EMBL" id="QNUK01000482">
    <property type="protein sequence ID" value="KAF5892695.1"/>
    <property type="molecule type" value="Genomic_DNA"/>
</dbReference>
<protein>
    <submittedName>
        <fullName evidence="1">Cell wall integrity and stress response component 4-like</fullName>
    </submittedName>
</protein>
<evidence type="ECO:0000313" key="1">
    <source>
        <dbReference type="EMBL" id="KAF5892695.1"/>
    </source>
</evidence>
<proteinExistence type="predicted"/>
<dbReference type="AlphaFoldDB" id="A0A8J4XBR6"/>
<name>A0A8J4XBR6_CLAMG</name>
<accession>A0A8J4XBR6</accession>
<evidence type="ECO:0000313" key="2">
    <source>
        <dbReference type="Proteomes" id="UP000727407"/>
    </source>
</evidence>
<reference evidence="1" key="1">
    <citation type="submission" date="2020-07" db="EMBL/GenBank/DDBJ databases">
        <title>Clarias magur genome sequencing, assembly and annotation.</title>
        <authorList>
            <person name="Kushwaha B."/>
            <person name="Kumar R."/>
            <person name="Das P."/>
            <person name="Joshi C.G."/>
            <person name="Kumar D."/>
            <person name="Nagpure N.S."/>
            <person name="Pandey M."/>
            <person name="Agarwal S."/>
            <person name="Srivastava S."/>
            <person name="Singh M."/>
            <person name="Sahoo L."/>
            <person name="Jayasankar P."/>
            <person name="Meher P.K."/>
            <person name="Koringa P.G."/>
            <person name="Iquebal M.A."/>
            <person name="Das S.P."/>
            <person name="Bit A."/>
            <person name="Patnaik S."/>
            <person name="Patel N."/>
            <person name="Shah T.M."/>
            <person name="Hinsu A."/>
            <person name="Jena J.K."/>
        </authorList>
    </citation>
    <scope>NUCLEOTIDE SEQUENCE</scope>
    <source>
        <strain evidence="1">CIFAMagur01</strain>
        <tissue evidence="1">Testis</tissue>
    </source>
</reference>
<dbReference type="OrthoDB" id="10071013at2759"/>
<sequence>MASVVANQTTEDPGQCSLSNCPSDKSCTRVYFSHSDSTCIFLNCSSNASCDDLIAGL</sequence>
<dbReference type="Proteomes" id="UP000727407">
    <property type="component" value="Unassembled WGS sequence"/>
</dbReference>
<organism evidence="1 2">
    <name type="scientific">Clarias magur</name>
    <name type="common">Asian catfish</name>
    <name type="synonym">Macropteronotus magur</name>
    <dbReference type="NCBI Taxonomy" id="1594786"/>
    <lineage>
        <taxon>Eukaryota</taxon>
        <taxon>Metazoa</taxon>
        <taxon>Chordata</taxon>
        <taxon>Craniata</taxon>
        <taxon>Vertebrata</taxon>
        <taxon>Euteleostomi</taxon>
        <taxon>Actinopterygii</taxon>
        <taxon>Neopterygii</taxon>
        <taxon>Teleostei</taxon>
        <taxon>Ostariophysi</taxon>
        <taxon>Siluriformes</taxon>
        <taxon>Clariidae</taxon>
        <taxon>Clarias</taxon>
    </lineage>
</organism>
<keyword evidence="2" id="KW-1185">Reference proteome</keyword>
<comment type="caution">
    <text evidence="1">The sequence shown here is derived from an EMBL/GenBank/DDBJ whole genome shotgun (WGS) entry which is preliminary data.</text>
</comment>